<accession>A0A5N7MR40</accession>
<dbReference type="PANTHER" id="PTHR10625:SF10">
    <property type="entry name" value="HISTONE DEACETYLASE HDAC1"/>
    <property type="match status" value="1"/>
</dbReference>
<reference evidence="3 4" key="1">
    <citation type="journal article" date="2019" name="Syst. Appl. Microbiol.">
        <title>Microvirga tunisiensis sp. nov., a root nodule symbiotic bacterium isolated from Lupinus micranthus and L. luteus grown in Northern Tunisia.</title>
        <authorList>
            <person name="Msaddak A."/>
            <person name="Rejili M."/>
            <person name="Duran D."/>
            <person name="Mars M."/>
            <person name="Palacios J.M."/>
            <person name="Ruiz-Argueso T."/>
            <person name="Rey L."/>
            <person name="Imperial J."/>
        </authorList>
    </citation>
    <scope>NUCLEOTIDE SEQUENCE [LARGE SCALE GENOMIC DNA]</scope>
    <source>
        <strain evidence="3 4">Lmie10</strain>
    </source>
</reference>
<comment type="similarity">
    <text evidence="1">Belongs to the histone deacetylase family.</text>
</comment>
<dbReference type="Pfam" id="PF00850">
    <property type="entry name" value="Hist_deacetyl"/>
    <property type="match status" value="1"/>
</dbReference>
<protein>
    <submittedName>
        <fullName evidence="3">Histone deacetylase family protein</fullName>
    </submittedName>
</protein>
<evidence type="ECO:0000256" key="1">
    <source>
        <dbReference type="ARBA" id="ARBA00005947"/>
    </source>
</evidence>
<dbReference type="GO" id="GO:0040029">
    <property type="term" value="P:epigenetic regulation of gene expression"/>
    <property type="evidence" value="ECO:0007669"/>
    <property type="project" value="TreeGrafter"/>
</dbReference>
<dbReference type="InterPro" id="IPR023696">
    <property type="entry name" value="Ureohydrolase_dom_sf"/>
</dbReference>
<dbReference type="OrthoDB" id="9808367at2"/>
<dbReference type="AlphaFoldDB" id="A0A5N7MR40"/>
<dbReference type="GO" id="GO:0004407">
    <property type="term" value="F:histone deacetylase activity"/>
    <property type="evidence" value="ECO:0007669"/>
    <property type="project" value="TreeGrafter"/>
</dbReference>
<gene>
    <name evidence="3" type="ORF">FS320_14810</name>
</gene>
<dbReference type="EMBL" id="VOSK01000050">
    <property type="protein sequence ID" value="MPR26456.1"/>
    <property type="molecule type" value="Genomic_DNA"/>
</dbReference>
<sequence length="325" mass="35695">MSTLYIAHPASLDHQTPIGHPERPDRIRAIERALEKERFTSLIREQAPMAEMESLAFAHPEDYIVRLRDISPREGLVRIDDDTVMSPGTYEAALRGAGGAVLAVDEVMSGRAANAFVAMRPPGHHAERIRAMGFCFFNNAAIAARHAQKRHGAERVAIFDWDVHHGNGTQDIFWSDQSVLYCSTHEAPLYPGTGALSETGEHGTIVNAPLNAGDGSEAFRDAVDNVILPRIDAFAPDLIVISAGFDAHWRDPLASLNLTESDFAWATQKLMDLAERHCGRRIVSVLEGGYDLEGLARSTAFHLDALMGRETGLKAHSRILYRPAS</sequence>
<evidence type="ECO:0000259" key="2">
    <source>
        <dbReference type="Pfam" id="PF00850"/>
    </source>
</evidence>
<dbReference type="InterPro" id="IPR000286">
    <property type="entry name" value="HDACs"/>
</dbReference>
<evidence type="ECO:0000313" key="3">
    <source>
        <dbReference type="EMBL" id="MPR26456.1"/>
    </source>
</evidence>
<proteinExistence type="inferred from homology"/>
<dbReference type="InterPro" id="IPR037138">
    <property type="entry name" value="His_deacetylse_dom_sf"/>
</dbReference>
<dbReference type="PRINTS" id="PR01270">
    <property type="entry name" value="HDASUPER"/>
</dbReference>
<comment type="caution">
    <text evidence="3">The sequence shown here is derived from an EMBL/GenBank/DDBJ whole genome shotgun (WGS) entry which is preliminary data.</text>
</comment>
<dbReference type="Gene3D" id="3.40.800.20">
    <property type="entry name" value="Histone deacetylase domain"/>
    <property type="match status" value="1"/>
</dbReference>
<dbReference type="RefSeq" id="WP_152712631.1">
    <property type="nucleotide sequence ID" value="NZ_VOSJ01000049.1"/>
</dbReference>
<evidence type="ECO:0000313" key="4">
    <source>
        <dbReference type="Proteomes" id="UP000403266"/>
    </source>
</evidence>
<organism evidence="3 4">
    <name type="scientific">Microvirga tunisiensis</name>
    <dbReference type="NCBI Taxonomy" id="2108360"/>
    <lineage>
        <taxon>Bacteria</taxon>
        <taxon>Pseudomonadati</taxon>
        <taxon>Pseudomonadota</taxon>
        <taxon>Alphaproteobacteria</taxon>
        <taxon>Hyphomicrobiales</taxon>
        <taxon>Methylobacteriaceae</taxon>
        <taxon>Microvirga</taxon>
    </lineage>
</organism>
<feature type="domain" description="Histone deacetylase" evidence="2">
    <location>
        <begin position="20"/>
        <end position="305"/>
    </location>
</feature>
<dbReference type="Proteomes" id="UP000403266">
    <property type="component" value="Unassembled WGS sequence"/>
</dbReference>
<dbReference type="SUPFAM" id="SSF52768">
    <property type="entry name" value="Arginase/deacetylase"/>
    <property type="match status" value="1"/>
</dbReference>
<dbReference type="PANTHER" id="PTHR10625">
    <property type="entry name" value="HISTONE DEACETYLASE HDAC1-RELATED"/>
    <property type="match status" value="1"/>
</dbReference>
<dbReference type="CDD" id="cd11599">
    <property type="entry name" value="HDAC_classII_2"/>
    <property type="match status" value="1"/>
</dbReference>
<keyword evidence="4" id="KW-1185">Reference proteome</keyword>
<dbReference type="InterPro" id="IPR023801">
    <property type="entry name" value="His_deacetylse_dom"/>
</dbReference>
<name>A0A5N7MR40_9HYPH</name>